<dbReference type="OrthoDB" id="1694155at2759"/>
<protein>
    <submittedName>
        <fullName evidence="2">Uncharacterized protein</fullName>
    </submittedName>
</protein>
<reference evidence="3" key="1">
    <citation type="submission" date="2013-09" db="EMBL/GenBank/DDBJ databases">
        <title>Corchorus olitorius genome sequencing.</title>
        <authorList>
            <person name="Alam M."/>
            <person name="Haque M.S."/>
            <person name="Islam M.S."/>
            <person name="Emdad E.M."/>
            <person name="Islam M.M."/>
            <person name="Ahmed B."/>
            <person name="Halim A."/>
            <person name="Hossen Q.M.M."/>
            <person name="Hossain M.Z."/>
            <person name="Ahmed R."/>
            <person name="Khan M.M."/>
            <person name="Islam R."/>
            <person name="Rashid M.M."/>
            <person name="Khan S.A."/>
            <person name="Rahman M.S."/>
            <person name="Alam M."/>
            <person name="Yahiya A.S."/>
            <person name="Khan M.S."/>
            <person name="Azam M.S."/>
            <person name="Haque T."/>
            <person name="Lashkar M.Z.H."/>
            <person name="Akhand A.I."/>
            <person name="Morshed G."/>
            <person name="Roy S."/>
            <person name="Uddin K.S."/>
            <person name="Rabeya T."/>
            <person name="Hossain A.S."/>
            <person name="Chowdhury A."/>
            <person name="Snigdha A.R."/>
            <person name="Mortoza M.S."/>
            <person name="Matin S.A."/>
            <person name="Hoque S.M.E."/>
            <person name="Islam M.K."/>
            <person name="Roy D.K."/>
            <person name="Haider R."/>
            <person name="Moosa M.M."/>
            <person name="Elias S.M."/>
            <person name="Hasan A.M."/>
            <person name="Jahan S."/>
            <person name="Shafiuddin M."/>
            <person name="Mahmood N."/>
            <person name="Shommy N.S."/>
        </authorList>
    </citation>
    <scope>NUCLEOTIDE SEQUENCE [LARGE SCALE GENOMIC DNA]</scope>
    <source>
        <strain evidence="3">cv. O-4</strain>
    </source>
</reference>
<feature type="region of interest" description="Disordered" evidence="1">
    <location>
        <begin position="47"/>
        <end position="69"/>
    </location>
</feature>
<evidence type="ECO:0000313" key="3">
    <source>
        <dbReference type="Proteomes" id="UP000187203"/>
    </source>
</evidence>
<dbReference type="Proteomes" id="UP000187203">
    <property type="component" value="Unassembled WGS sequence"/>
</dbReference>
<name>A0A1R3KIV5_9ROSI</name>
<feature type="region of interest" description="Disordered" evidence="1">
    <location>
        <begin position="132"/>
        <end position="212"/>
    </location>
</feature>
<evidence type="ECO:0000313" key="2">
    <source>
        <dbReference type="EMBL" id="OMP07020.1"/>
    </source>
</evidence>
<feature type="compositionally biased region" description="Low complexity" evidence="1">
    <location>
        <begin position="98"/>
        <end position="109"/>
    </location>
</feature>
<dbReference type="AlphaFoldDB" id="A0A1R3KIV5"/>
<comment type="caution">
    <text evidence="2">The sequence shown here is derived from an EMBL/GenBank/DDBJ whole genome shotgun (WGS) entry which is preliminary data.</text>
</comment>
<sequence length="212" mass="23949">MESNDFFEENSRSGHGQESISCEKEKKKENPWLGGVARVCTEISEPVQSIEKENEENIEEGSKSDSGIERRVKLAGKEIDKAMEVLVGKEQGMDVNQSEESTSSEASTRWSEIQAFHALRELLDKWNQLRMSPASRVHRNREENSDGGTVYSVRSHESLKGKSSSGKAKCSRKRAPRGSSSTSRRRESPKNDSDIEHLVKKLLQKRPETEEK</sequence>
<feature type="compositionally biased region" description="Basic and acidic residues" evidence="1">
    <location>
        <begin position="60"/>
        <end position="69"/>
    </location>
</feature>
<dbReference type="EMBL" id="AWUE01013448">
    <property type="protein sequence ID" value="OMP07020.1"/>
    <property type="molecule type" value="Genomic_DNA"/>
</dbReference>
<evidence type="ECO:0000256" key="1">
    <source>
        <dbReference type="SAM" id="MobiDB-lite"/>
    </source>
</evidence>
<gene>
    <name evidence="2" type="ORF">COLO4_07697</name>
</gene>
<proteinExistence type="predicted"/>
<feature type="region of interest" description="Disordered" evidence="1">
    <location>
        <begin position="88"/>
        <end position="109"/>
    </location>
</feature>
<keyword evidence="3" id="KW-1185">Reference proteome</keyword>
<organism evidence="2 3">
    <name type="scientific">Corchorus olitorius</name>
    <dbReference type="NCBI Taxonomy" id="93759"/>
    <lineage>
        <taxon>Eukaryota</taxon>
        <taxon>Viridiplantae</taxon>
        <taxon>Streptophyta</taxon>
        <taxon>Embryophyta</taxon>
        <taxon>Tracheophyta</taxon>
        <taxon>Spermatophyta</taxon>
        <taxon>Magnoliopsida</taxon>
        <taxon>eudicotyledons</taxon>
        <taxon>Gunneridae</taxon>
        <taxon>Pentapetalae</taxon>
        <taxon>rosids</taxon>
        <taxon>malvids</taxon>
        <taxon>Malvales</taxon>
        <taxon>Malvaceae</taxon>
        <taxon>Grewioideae</taxon>
        <taxon>Apeibeae</taxon>
        <taxon>Corchorus</taxon>
    </lineage>
</organism>
<feature type="compositionally biased region" description="Basic and acidic residues" evidence="1">
    <location>
        <begin position="184"/>
        <end position="212"/>
    </location>
</feature>
<feature type="region of interest" description="Disordered" evidence="1">
    <location>
        <begin position="1"/>
        <end position="27"/>
    </location>
</feature>
<accession>A0A1R3KIV5</accession>